<dbReference type="Pfam" id="PF02194">
    <property type="entry name" value="PXA"/>
    <property type="match status" value="1"/>
</dbReference>
<evidence type="ECO:0000256" key="4">
    <source>
        <dbReference type="SAM" id="Phobius"/>
    </source>
</evidence>
<keyword evidence="2" id="KW-0963">Cytoplasm</keyword>
<dbReference type="SMART" id="SM00312">
    <property type="entry name" value="PX"/>
    <property type="match status" value="1"/>
</dbReference>
<feature type="domain" description="PXA" evidence="6">
    <location>
        <begin position="109"/>
        <end position="292"/>
    </location>
</feature>
<dbReference type="InterPro" id="IPR051837">
    <property type="entry name" value="SortingNexin/PXDomain-PKLike"/>
</dbReference>
<feature type="compositionally biased region" description="Polar residues" evidence="3">
    <location>
        <begin position="363"/>
        <end position="382"/>
    </location>
</feature>
<dbReference type="Proteomes" id="UP001457282">
    <property type="component" value="Unassembled WGS sequence"/>
</dbReference>
<evidence type="ECO:0000313" key="8">
    <source>
        <dbReference type="Proteomes" id="UP001457282"/>
    </source>
</evidence>
<dbReference type="GO" id="GO:0016020">
    <property type="term" value="C:membrane"/>
    <property type="evidence" value="ECO:0007669"/>
    <property type="project" value="UniProtKB-ARBA"/>
</dbReference>
<keyword evidence="4" id="KW-0812">Transmembrane</keyword>
<dbReference type="InterPro" id="IPR036871">
    <property type="entry name" value="PX_dom_sf"/>
</dbReference>
<accession>A0AAW1WFL6</accession>
<organism evidence="7 8">
    <name type="scientific">Rubus argutus</name>
    <name type="common">Southern blackberry</name>
    <dbReference type="NCBI Taxonomy" id="59490"/>
    <lineage>
        <taxon>Eukaryota</taxon>
        <taxon>Viridiplantae</taxon>
        <taxon>Streptophyta</taxon>
        <taxon>Embryophyta</taxon>
        <taxon>Tracheophyta</taxon>
        <taxon>Spermatophyta</taxon>
        <taxon>Magnoliopsida</taxon>
        <taxon>eudicotyledons</taxon>
        <taxon>Gunneridae</taxon>
        <taxon>Pentapetalae</taxon>
        <taxon>rosids</taxon>
        <taxon>fabids</taxon>
        <taxon>Rosales</taxon>
        <taxon>Rosaceae</taxon>
        <taxon>Rosoideae</taxon>
        <taxon>Rosoideae incertae sedis</taxon>
        <taxon>Rubus</taxon>
    </lineage>
</organism>
<feature type="region of interest" description="Disordered" evidence="3">
    <location>
        <begin position="505"/>
        <end position="594"/>
    </location>
</feature>
<dbReference type="InterPro" id="IPR001683">
    <property type="entry name" value="PX_dom"/>
</dbReference>
<dbReference type="Gene3D" id="3.30.1520.10">
    <property type="entry name" value="Phox-like domain"/>
    <property type="match status" value="1"/>
</dbReference>
<feature type="region of interest" description="Disordered" evidence="3">
    <location>
        <begin position="340"/>
        <end position="392"/>
    </location>
</feature>
<feature type="compositionally biased region" description="Basic and acidic residues" evidence="3">
    <location>
        <begin position="307"/>
        <end position="320"/>
    </location>
</feature>
<sequence>MSTQSESLRQLVNIRDLVEEAKKRIVFLAVCVVGLSYLMSLTSSSVWVNLPAAASLIVILRYVSLDYDMRRKAAAYNSKPSPANTTFQSKPVPLLNTIGKSEWRRKVNSPVVEEAIENFTRHLVSEFVTDLWYSRLTPDKQGPEELACIVNSVIGEISARMRNINLIDLLTRDLINLICSHLELFRITQAKIPKQQSGLLTIEKRDMELRLVLDAENKLHPALFSAEAEHKVLQHLMDGLISFTFKREDLQCTLFRYIVRELLACAVMRPVINLASPRFINERIEQLVIKMNESKGVTTVQEASQSKAEESSRISSDHFSRHLDPSVTGVELVQLKNGQSRISADRPAAENVNGSKDPLLSIDTPSSRPWNSLQMNSQTTNERGIERHNSGGEWGDMLDLISRRKTQALAPENFENMWAKGRNYRKKEGENTITEQVPKGSSGGKSVVVDRTGEKSKPTDKEIVSKLNHTSHSGVTNQLKANNTFHREGQNISNLSQVALYQEDDEHSPMRLEDIDSGSSTSYTSEDEESDSATGLDSPGTKVWDGRSNRSMTVSHIHHPLENSERHNSKRSGKGNILFHRSSQKRSRPSNKKLHVWQEVERTSFLSGDGQDILKSPKGHVHIEDSSDDSETESFGRINSGAATSSSAPCISVNSLKSSLAVDSFFKLKCEVLGANIVKSGSKTFAVYSISVMDTNNNSWSIKRRFRHFEELHRRLKEFPEYNLHLPPKHFLSSGLDLLVVQERCKLLDKYVKELMRLPTISGSIEVWDFLSVDSQTYLFTNSFSIIETLSVGLDDKPSEKDKKVSNFSGPVIDPFSLKREQVGIGIKDSTLQVKNNAVVDGLRLNAKGSSSPVKIPGKAFGKSLNTPGTCSGTGGQRLAHSLTNSGKPIKGREELESELFLDAATDPTLPTEWVPPNLSVPILDLVDVIFQLQDGGWIRRKAFWVAKQILQLGMGDAFDDWLIEKIQLLRKGFVVASGIKRVEQILWPDGIFISKHPKRRPQPSANLQQNSPMSSPRLNEQQQQEADRRAKFVYELMIDNAPAAIVGLVGTKEYDKCAKDLYYFLQSSVCLKQLAYDLIELLLSSAFPELDYVIKQLHEEKHKFGEFKAQ</sequence>
<dbReference type="PROSITE" id="PS50195">
    <property type="entry name" value="PX"/>
    <property type="match status" value="1"/>
</dbReference>
<dbReference type="Pfam" id="PF00787">
    <property type="entry name" value="PX"/>
    <property type="match status" value="1"/>
</dbReference>
<keyword evidence="4" id="KW-1133">Transmembrane helix</keyword>
<feature type="compositionally biased region" description="Basic residues" evidence="3">
    <location>
        <begin position="582"/>
        <end position="594"/>
    </location>
</feature>
<feature type="domain" description="PX" evidence="5">
    <location>
        <begin position="666"/>
        <end position="778"/>
    </location>
</feature>
<dbReference type="Pfam" id="PF08628">
    <property type="entry name" value="Nexin_C"/>
    <property type="match status" value="1"/>
</dbReference>
<evidence type="ECO:0000256" key="1">
    <source>
        <dbReference type="ARBA" id="ARBA00004496"/>
    </source>
</evidence>
<dbReference type="EMBL" id="JBEDUW010000006">
    <property type="protein sequence ID" value="KAK9923348.1"/>
    <property type="molecule type" value="Genomic_DNA"/>
</dbReference>
<keyword evidence="8" id="KW-1185">Reference proteome</keyword>
<name>A0AAW1WFL6_RUBAR</name>
<dbReference type="AlphaFoldDB" id="A0AAW1WFL6"/>
<evidence type="ECO:0000259" key="6">
    <source>
        <dbReference type="PROSITE" id="PS51207"/>
    </source>
</evidence>
<dbReference type="SUPFAM" id="SSF64268">
    <property type="entry name" value="PX domain"/>
    <property type="match status" value="1"/>
</dbReference>
<feature type="region of interest" description="Disordered" evidence="3">
    <location>
        <begin position="608"/>
        <end position="640"/>
    </location>
</feature>
<evidence type="ECO:0000259" key="5">
    <source>
        <dbReference type="PROSITE" id="PS50195"/>
    </source>
</evidence>
<feature type="compositionally biased region" description="Basic and acidic residues" evidence="3">
    <location>
        <begin position="451"/>
        <end position="461"/>
    </location>
</feature>
<evidence type="ECO:0000256" key="3">
    <source>
        <dbReference type="SAM" id="MobiDB-lite"/>
    </source>
</evidence>
<dbReference type="SMART" id="SM00313">
    <property type="entry name" value="PXA"/>
    <property type="match status" value="1"/>
</dbReference>
<dbReference type="PANTHER" id="PTHR22999:SF28">
    <property type="entry name" value="PHOX (PX) DOMAIN-CONTAINING PROTEIN"/>
    <property type="match status" value="1"/>
</dbReference>
<feature type="compositionally biased region" description="Polar residues" evidence="3">
    <location>
        <begin position="1004"/>
        <end position="1023"/>
    </location>
</feature>
<dbReference type="InterPro" id="IPR013937">
    <property type="entry name" value="Sorting_nexin_C"/>
</dbReference>
<dbReference type="PANTHER" id="PTHR22999">
    <property type="entry name" value="PX SERINE/THREONINE KINASE PXK"/>
    <property type="match status" value="1"/>
</dbReference>
<evidence type="ECO:0000313" key="7">
    <source>
        <dbReference type="EMBL" id="KAK9923348.1"/>
    </source>
</evidence>
<dbReference type="PROSITE" id="PS51207">
    <property type="entry name" value="PXA"/>
    <property type="match status" value="1"/>
</dbReference>
<reference evidence="7 8" key="1">
    <citation type="journal article" date="2023" name="G3 (Bethesda)">
        <title>A chromosome-length genome assembly and annotation of blackberry (Rubus argutus, cv. 'Hillquist').</title>
        <authorList>
            <person name="Bruna T."/>
            <person name="Aryal R."/>
            <person name="Dudchenko O."/>
            <person name="Sargent D.J."/>
            <person name="Mead D."/>
            <person name="Buti M."/>
            <person name="Cavallini A."/>
            <person name="Hytonen T."/>
            <person name="Andres J."/>
            <person name="Pham M."/>
            <person name="Weisz D."/>
            <person name="Mascagni F."/>
            <person name="Usai G."/>
            <person name="Natali L."/>
            <person name="Bassil N."/>
            <person name="Fernandez G.E."/>
            <person name="Lomsadze A."/>
            <person name="Armour M."/>
            <person name="Olukolu B."/>
            <person name="Poorten T."/>
            <person name="Britton C."/>
            <person name="Davik J."/>
            <person name="Ashrafi H."/>
            <person name="Aiden E.L."/>
            <person name="Borodovsky M."/>
            <person name="Worthington M."/>
        </authorList>
    </citation>
    <scope>NUCLEOTIDE SEQUENCE [LARGE SCALE GENOMIC DNA]</scope>
    <source>
        <strain evidence="7">PI 553951</strain>
    </source>
</reference>
<dbReference type="InterPro" id="IPR003114">
    <property type="entry name" value="Phox_assoc"/>
</dbReference>
<feature type="transmembrane region" description="Helical" evidence="4">
    <location>
        <begin position="21"/>
        <end position="40"/>
    </location>
</feature>
<feature type="region of interest" description="Disordered" evidence="3">
    <location>
        <begin position="430"/>
        <end position="461"/>
    </location>
</feature>
<dbReference type="GO" id="GO:0005768">
    <property type="term" value="C:endosome"/>
    <property type="evidence" value="ECO:0007669"/>
    <property type="project" value="UniProtKB-ARBA"/>
</dbReference>
<proteinExistence type="predicted"/>
<gene>
    <name evidence="7" type="ORF">M0R45_031772</name>
</gene>
<comment type="subcellular location">
    <subcellularLocation>
        <location evidence="1">Cytoplasm</location>
    </subcellularLocation>
</comment>
<dbReference type="GO" id="GO:0035091">
    <property type="term" value="F:phosphatidylinositol binding"/>
    <property type="evidence" value="ECO:0007669"/>
    <property type="project" value="InterPro"/>
</dbReference>
<evidence type="ECO:0000256" key="2">
    <source>
        <dbReference type="ARBA" id="ARBA00022490"/>
    </source>
</evidence>
<protein>
    <submittedName>
        <fullName evidence="7">Uncharacterized protein</fullName>
    </submittedName>
</protein>
<keyword evidence="4" id="KW-0472">Membrane</keyword>
<comment type="caution">
    <text evidence="7">The sequence shown here is derived from an EMBL/GenBank/DDBJ whole genome shotgun (WGS) entry which is preliminary data.</text>
</comment>
<feature type="region of interest" description="Disordered" evidence="3">
    <location>
        <begin position="299"/>
        <end position="320"/>
    </location>
</feature>
<feature type="region of interest" description="Disordered" evidence="3">
    <location>
        <begin position="997"/>
        <end position="1023"/>
    </location>
</feature>